<dbReference type="PANTHER" id="PTHR33164">
    <property type="entry name" value="TRANSCRIPTIONAL REGULATOR, MARR FAMILY"/>
    <property type="match status" value="1"/>
</dbReference>
<name>A0AAU8H4W4_9ACTN</name>
<dbReference type="PANTHER" id="PTHR33164:SF43">
    <property type="entry name" value="HTH-TYPE TRANSCRIPTIONAL REPRESSOR YETL"/>
    <property type="match status" value="1"/>
</dbReference>
<proteinExistence type="predicted"/>
<reference evidence="2" key="1">
    <citation type="submission" date="2024-01" db="EMBL/GenBank/DDBJ databases">
        <title>The genome sequence of Micromonospora mangrovi CCTCC AA 2012012.</title>
        <authorList>
            <person name="Gao J."/>
        </authorList>
    </citation>
    <scope>NUCLEOTIDE SEQUENCE</scope>
    <source>
        <strain evidence="2">CCTCC AA 2012012</strain>
    </source>
</reference>
<dbReference type="Pfam" id="PF12802">
    <property type="entry name" value="MarR_2"/>
    <property type="match status" value="1"/>
</dbReference>
<dbReference type="PRINTS" id="PR00598">
    <property type="entry name" value="HTHMARR"/>
</dbReference>
<dbReference type="EMBL" id="CP157762">
    <property type="protein sequence ID" value="XBP90918.1"/>
    <property type="molecule type" value="Genomic_DNA"/>
</dbReference>
<evidence type="ECO:0000313" key="2">
    <source>
        <dbReference type="EMBL" id="XBP90918.1"/>
    </source>
</evidence>
<dbReference type="RefSeq" id="WP_350930470.1">
    <property type="nucleotide sequence ID" value="NZ_CP157762.1"/>
</dbReference>
<protein>
    <submittedName>
        <fullName evidence="3">MarR family winged helix-turn-helix transcriptional regulator</fullName>
    </submittedName>
</protein>
<dbReference type="InterPro" id="IPR039422">
    <property type="entry name" value="MarR/SlyA-like"/>
</dbReference>
<feature type="domain" description="HTH marR-type" evidence="1">
    <location>
        <begin position="17"/>
        <end position="149"/>
    </location>
</feature>
<dbReference type="GO" id="GO:0003700">
    <property type="term" value="F:DNA-binding transcription factor activity"/>
    <property type="evidence" value="ECO:0007669"/>
    <property type="project" value="InterPro"/>
</dbReference>
<accession>A0AAU8H4W4</accession>
<dbReference type="GO" id="GO:0006950">
    <property type="term" value="P:response to stress"/>
    <property type="evidence" value="ECO:0007669"/>
    <property type="project" value="TreeGrafter"/>
</dbReference>
<reference evidence="3" key="2">
    <citation type="submission" date="2024-06" db="EMBL/GenBank/DDBJ databases">
        <title>Micromonospora mangrovi CCTCC AA 2012012 genome sequences.</title>
        <authorList>
            <person name="Gao J."/>
        </authorList>
    </citation>
    <scope>NUCLEOTIDE SEQUENCE</scope>
    <source>
        <strain evidence="3">CCTCC AA 2012012</strain>
    </source>
</reference>
<dbReference type="Gene3D" id="1.10.10.10">
    <property type="entry name" value="Winged helix-like DNA-binding domain superfamily/Winged helix DNA-binding domain"/>
    <property type="match status" value="1"/>
</dbReference>
<sequence>MYLPEVTAVPPRDQDDRPDLAAVVTRLSRALIAREQPILAAHGVSMWGYVVLTALDETPLRTQAALARTIGADKTRIIGVLDDLQERGLIRRQPDPADRRVHLLRLTPAGRRLRTSTQRAIRQEEDRLLDRLPAADRQAFLRVLRTLDPRS</sequence>
<evidence type="ECO:0000313" key="3">
    <source>
        <dbReference type="EMBL" id="XCH71616.1"/>
    </source>
</evidence>
<dbReference type="InterPro" id="IPR036390">
    <property type="entry name" value="WH_DNA-bd_sf"/>
</dbReference>
<gene>
    <name evidence="3" type="ORF">ABUL08_14645</name>
    <name evidence="2" type="ORF">VK199_14585</name>
</gene>
<dbReference type="PROSITE" id="PS50995">
    <property type="entry name" value="HTH_MARR_2"/>
    <property type="match status" value="1"/>
</dbReference>
<dbReference type="SUPFAM" id="SSF46785">
    <property type="entry name" value="Winged helix' DNA-binding domain"/>
    <property type="match status" value="1"/>
</dbReference>
<dbReference type="InterPro" id="IPR000835">
    <property type="entry name" value="HTH_MarR-typ"/>
</dbReference>
<dbReference type="AlphaFoldDB" id="A0AAU8H4W4"/>
<evidence type="ECO:0000259" key="1">
    <source>
        <dbReference type="PROSITE" id="PS50995"/>
    </source>
</evidence>
<dbReference type="SMART" id="SM00347">
    <property type="entry name" value="HTH_MARR"/>
    <property type="match status" value="1"/>
</dbReference>
<dbReference type="EMBL" id="CP159342">
    <property type="protein sequence ID" value="XCH71616.1"/>
    <property type="molecule type" value="Genomic_DNA"/>
</dbReference>
<dbReference type="InterPro" id="IPR036388">
    <property type="entry name" value="WH-like_DNA-bd_sf"/>
</dbReference>
<organism evidence="3">
    <name type="scientific">Micromonospora sp. CCTCC AA 2012012</name>
    <dbReference type="NCBI Taxonomy" id="3111921"/>
    <lineage>
        <taxon>Bacteria</taxon>
        <taxon>Bacillati</taxon>
        <taxon>Actinomycetota</taxon>
        <taxon>Actinomycetes</taxon>
        <taxon>Micromonosporales</taxon>
        <taxon>Micromonosporaceae</taxon>
        <taxon>Micromonospora</taxon>
    </lineage>
</organism>